<sequence>MKLDCKQGYTLDEVKLFLSHQEALKKAYDYVVNFAAKPHPERGKPGAVCPFLPKAIKLDTIWMAVVDKQTPNREEIIGDLEHYIEWFKHINPLTGEERRYKSLILIFPGIGENEAPTLIDSIHQMYKRHLVYHELMIGDFHALSTTPGLYNPTFYPLRSSVPMIAIRYLIEEDLPFLTQPFDPPEVRIQFLEGYLHSLGDTLSTHSRTTAESALAQARGERTKSSMK</sequence>
<reference evidence="2 3" key="1">
    <citation type="submission" date="2023-07" db="EMBL/GenBank/DDBJ databases">
        <title>Genomic Encyclopedia of Type Strains, Phase IV (KMG-IV): sequencing the most valuable type-strain genomes for metagenomic binning, comparative biology and taxonomic classification.</title>
        <authorList>
            <person name="Goeker M."/>
        </authorList>
    </citation>
    <scope>NUCLEOTIDE SEQUENCE [LARGE SCALE GENOMIC DNA]</scope>
    <source>
        <strain evidence="2 3">DSM 45903</strain>
    </source>
</reference>
<accession>A0ABU1IPM5</accession>
<evidence type="ECO:0000259" key="1">
    <source>
        <dbReference type="Pfam" id="PF21780"/>
    </source>
</evidence>
<dbReference type="Proteomes" id="UP001185012">
    <property type="component" value="Unassembled WGS sequence"/>
</dbReference>
<gene>
    <name evidence="2" type="ORF">JOE21_002733</name>
</gene>
<comment type="caution">
    <text evidence="2">The sequence shown here is derived from an EMBL/GenBank/DDBJ whole genome shotgun (WGS) entry which is preliminary data.</text>
</comment>
<proteinExistence type="predicted"/>
<evidence type="ECO:0000313" key="2">
    <source>
        <dbReference type="EMBL" id="MDR6226723.1"/>
    </source>
</evidence>
<name>A0ABU1IPM5_9BACL</name>
<dbReference type="Pfam" id="PF21780">
    <property type="entry name" value="DUF6875"/>
    <property type="match status" value="1"/>
</dbReference>
<protein>
    <recommendedName>
        <fullName evidence="1">DUF6875 domain-containing protein</fullName>
    </recommendedName>
</protein>
<feature type="domain" description="DUF6875" evidence="1">
    <location>
        <begin position="26"/>
        <end position="207"/>
    </location>
</feature>
<organism evidence="2 3">
    <name type="scientific">Desmospora profundinema</name>
    <dbReference type="NCBI Taxonomy" id="1571184"/>
    <lineage>
        <taxon>Bacteria</taxon>
        <taxon>Bacillati</taxon>
        <taxon>Bacillota</taxon>
        <taxon>Bacilli</taxon>
        <taxon>Bacillales</taxon>
        <taxon>Thermoactinomycetaceae</taxon>
        <taxon>Desmospora</taxon>
    </lineage>
</organism>
<dbReference type="RefSeq" id="WP_309867029.1">
    <property type="nucleotide sequence ID" value="NZ_JAVDQG010000006.1"/>
</dbReference>
<evidence type="ECO:0000313" key="3">
    <source>
        <dbReference type="Proteomes" id="UP001185012"/>
    </source>
</evidence>
<keyword evidence="3" id="KW-1185">Reference proteome</keyword>
<dbReference type="EMBL" id="JAVDQG010000006">
    <property type="protein sequence ID" value="MDR6226723.1"/>
    <property type="molecule type" value="Genomic_DNA"/>
</dbReference>
<dbReference type="InterPro" id="IPR049240">
    <property type="entry name" value="DUF6875"/>
</dbReference>